<dbReference type="InterPro" id="IPR000085">
    <property type="entry name" value="RuvA"/>
</dbReference>
<dbReference type="GO" id="GO:0006310">
    <property type="term" value="P:DNA recombination"/>
    <property type="evidence" value="ECO:0007669"/>
    <property type="project" value="UniProtKB-UniRule"/>
</dbReference>
<dbReference type="InterPro" id="IPR003583">
    <property type="entry name" value="Hlx-hairpin-Hlx_DNA-bd_motif"/>
</dbReference>
<keyword evidence="3 6" id="KW-0238">DNA-binding</keyword>
<keyword evidence="8" id="KW-0547">Nucleotide-binding</keyword>
<evidence type="ECO:0000256" key="5">
    <source>
        <dbReference type="ARBA" id="ARBA00023204"/>
    </source>
</evidence>
<evidence type="ECO:0000256" key="3">
    <source>
        <dbReference type="ARBA" id="ARBA00023125"/>
    </source>
</evidence>
<comment type="caution">
    <text evidence="8">The sequence shown here is derived from an EMBL/GenBank/DDBJ whole genome shotgun (WGS) entry which is preliminary data.</text>
</comment>
<dbReference type="GO" id="GO:0016787">
    <property type="term" value="F:hydrolase activity"/>
    <property type="evidence" value="ECO:0007669"/>
    <property type="project" value="UniProtKB-KW"/>
</dbReference>
<dbReference type="SUPFAM" id="SSF47781">
    <property type="entry name" value="RuvA domain 2-like"/>
    <property type="match status" value="1"/>
</dbReference>
<evidence type="ECO:0000256" key="6">
    <source>
        <dbReference type="HAMAP-Rule" id="MF_00031"/>
    </source>
</evidence>
<dbReference type="InParanoid" id="A0A140LCE8"/>
<dbReference type="InterPro" id="IPR013849">
    <property type="entry name" value="DNA_helicase_Holl-junc_RuvA_I"/>
</dbReference>
<dbReference type="Pfam" id="PF01330">
    <property type="entry name" value="RuvA_N"/>
    <property type="match status" value="1"/>
</dbReference>
<dbReference type="Pfam" id="PF14520">
    <property type="entry name" value="HHH_5"/>
    <property type="match status" value="1"/>
</dbReference>
<feature type="domain" description="Helix-hairpin-helix DNA-binding motif class 1" evidence="7">
    <location>
        <begin position="74"/>
        <end position="93"/>
    </location>
</feature>
<comment type="subcellular location">
    <subcellularLocation>
        <location evidence="6">Cytoplasm</location>
    </subcellularLocation>
</comment>
<comment type="domain">
    <text evidence="6">Has three domains with a flexible linker between the domains II and III and assumes an 'L' shape. Domain III is highly mobile and contacts RuvB.</text>
</comment>
<keyword evidence="8" id="KW-0067">ATP-binding</keyword>
<comment type="caution">
    <text evidence="6">Lacks conserved residue(s) required for the propagation of feature annotation.</text>
</comment>
<dbReference type="NCBIfam" id="TIGR00084">
    <property type="entry name" value="ruvA"/>
    <property type="match status" value="1"/>
</dbReference>
<dbReference type="OrthoDB" id="5293449at2"/>
<dbReference type="SUPFAM" id="SSF46929">
    <property type="entry name" value="DNA helicase RuvA subunit, C-terminal domain"/>
    <property type="match status" value="1"/>
</dbReference>
<dbReference type="EMBL" id="LOED01000004">
    <property type="protein sequence ID" value="KXG78223.1"/>
    <property type="molecule type" value="Genomic_DNA"/>
</dbReference>
<dbReference type="GO" id="GO:0009379">
    <property type="term" value="C:Holliday junction helicase complex"/>
    <property type="evidence" value="ECO:0007669"/>
    <property type="project" value="InterPro"/>
</dbReference>
<keyword evidence="8" id="KW-0378">Hydrolase</keyword>
<gene>
    <name evidence="6 8" type="primary">ruvA</name>
    <name evidence="8" type="ORF">AN618_06150</name>
</gene>
<evidence type="ECO:0000313" key="8">
    <source>
        <dbReference type="EMBL" id="KXG78223.1"/>
    </source>
</evidence>
<accession>A0A140LCE8</accession>
<dbReference type="HAMAP" id="MF_00031">
    <property type="entry name" value="DNA_HJ_migration_RuvA"/>
    <property type="match status" value="1"/>
</dbReference>
<dbReference type="Gene3D" id="1.10.8.10">
    <property type="entry name" value="DNA helicase RuvA subunit, C-terminal domain"/>
    <property type="match status" value="1"/>
</dbReference>
<dbReference type="STRING" id="520764.AN618_06150"/>
<keyword evidence="5 6" id="KW-0234">DNA repair</keyword>
<dbReference type="SMART" id="SM00278">
    <property type="entry name" value="HhH1"/>
    <property type="match status" value="2"/>
</dbReference>
<dbReference type="GO" id="GO:0009378">
    <property type="term" value="F:four-way junction helicase activity"/>
    <property type="evidence" value="ECO:0007669"/>
    <property type="project" value="InterPro"/>
</dbReference>
<dbReference type="CDD" id="cd14332">
    <property type="entry name" value="UBA_RuvA_C"/>
    <property type="match status" value="1"/>
</dbReference>
<dbReference type="Gene3D" id="2.40.50.140">
    <property type="entry name" value="Nucleic acid-binding proteins"/>
    <property type="match status" value="1"/>
</dbReference>
<dbReference type="Proteomes" id="UP000070427">
    <property type="component" value="Unassembled WGS sequence"/>
</dbReference>
<dbReference type="GO" id="GO:0000400">
    <property type="term" value="F:four-way junction DNA binding"/>
    <property type="evidence" value="ECO:0007669"/>
    <property type="project" value="UniProtKB-UniRule"/>
</dbReference>
<sequence>MLEYLKGKLKEISPNYAIIEVAGLGLRCLISLNTYNNVKFYKNSKIILYTFLHLKDDGMDLYGFFDPLEREVFTLLNEVSGIGPKVALSVLSWLKPEEVVSAIATEDVKVLTSVPGVGNKTARKIVFELKDKVKGLAVSAEFKESLKMLQEAREALSTLGFSNEEIQKALNELNTATTVEEIIAGALKRFAKEG</sequence>
<feature type="domain" description="Helix-hairpin-helix DNA-binding motif class 1" evidence="7">
    <location>
        <begin position="109"/>
        <end position="128"/>
    </location>
</feature>
<dbReference type="GO" id="GO:0048476">
    <property type="term" value="C:Holliday junction resolvase complex"/>
    <property type="evidence" value="ECO:0007669"/>
    <property type="project" value="UniProtKB-UniRule"/>
</dbReference>
<dbReference type="GO" id="GO:0006281">
    <property type="term" value="P:DNA repair"/>
    <property type="evidence" value="ECO:0007669"/>
    <property type="project" value="UniProtKB-UniRule"/>
</dbReference>
<dbReference type="GO" id="GO:0005737">
    <property type="term" value="C:cytoplasm"/>
    <property type="evidence" value="ECO:0007669"/>
    <property type="project" value="UniProtKB-SubCell"/>
</dbReference>
<proteinExistence type="inferred from homology"/>
<keyword evidence="1 6" id="KW-0963">Cytoplasm</keyword>
<dbReference type="AlphaFoldDB" id="A0A140LCE8"/>
<evidence type="ECO:0000256" key="2">
    <source>
        <dbReference type="ARBA" id="ARBA00022763"/>
    </source>
</evidence>
<dbReference type="InterPro" id="IPR010994">
    <property type="entry name" value="RuvA_2-like"/>
</dbReference>
<feature type="region of interest" description="Domain III" evidence="6">
    <location>
        <begin position="145"/>
        <end position="194"/>
    </location>
</feature>
<dbReference type="Pfam" id="PF07499">
    <property type="entry name" value="RuvA_C"/>
    <property type="match status" value="1"/>
</dbReference>
<evidence type="ECO:0000259" key="7">
    <source>
        <dbReference type="SMART" id="SM00278"/>
    </source>
</evidence>
<comment type="subunit">
    <text evidence="6">Homotetramer. Forms an RuvA(8)-RuvB(12)-Holliday junction (HJ) complex. HJ DNA is sandwiched between 2 RuvA tetramers; dsDNA enters through RuvA and exits via RuvB. An RuvB hexamer assembles on each DNA strand where it exits the tetramer. Each RuvB hexamer is contacted by two RuvA subunits (via domain III) on 2 adjacent RuvB subunits; this complex drives branch migration. In the full resolvosome a probable DNA-RuvA(4)-RuvB(12)-RuvC(2) complex forms which resolves the HJ.</text>
</comment>
<evidence type="ECO:0000256" key="4">
    <source>
        <dbReference type="ARBA" id="ARBA00023172"/>
    </source>
</evidence>
<dbReference type="Gene3D" id="1.10.150.20">
    <property type="entry name" value="5' to 3' exonuclease, C-terminal subdomain"/>
    <property type="match status" value="1"/>
</dbReference>
<dbReference type="PATRIC" id="fig|520764.3.peg.649"/>
<comment type="function">
    <text evidence="6">The RuvA-RuvB-RuvC complex processes Holliday junction (HJ) DNA during genetic recombination and DNA repair, while the RuvA-RuvB complex plays an important role in the rescue of blocked DNA replication forks via replication fork reversal (RFR). RuvA specifically binds to HJ cruciform DNA, conferring on it an open structure. The RuvB hexamer acts as an ATP-dependent pump, pulling dsDNA into and through the RuvAB complex. HJ branch migration allows RuvC to scan DNA until it finds its consensus sequence, where it cleaves and resolves the cruciform DNA.</text>
</comment>
<keyword evidence="8" id="KW-0347">Helicase</keyword>
<dbReference type="InterPro" id="IPR036267">
    <property type="entry name" value="RuvA_C_sf"/>
</dbReference>
<name>A0A140LCE8_9FIRM</name>
<evidence type="ECO:0000313" key="9">
    <source>
        <dbReference type="Proteomes" id="UP000070427"/>
    </source>
</evidence>
<reference evidence="8 9" key="1">
    <citation type="submission" date="2015-12" db="EMBL/GenBank/DDBJ databases">
        <title>Draft genome sequnece of Fervidicola ferrireducens strain Y170.</title>
        <authorList>
            <person name="Patel B.K."/>
        </authorList>
    </citation>
    <scope>NUCLEOTIDE SEQUENCE [LARGE SCALE GENOMIC DNA]</scope>
    <source>
        <strain evidence="8 9">Y170</strain>
    </source>
</reference>
<dbReference type="InterPro" id="IPR012340">
    <property type="entry name" value="NA-bd_OB-fold"/>
</dbReference>
<keyword evidence="4 6" id="KW-0233">DNA recombination</keyword>
<protein>
    <recommendedName>
        <fullName evidence="6">Holliday junction branch migration complex subunit RuvA</fullName>
    </recommendedName>
</protein>
<keyword evidence="9" id="KW-1185">Reference proteome</keyword>
<keyword evidence="2 6" id="KW-0227">DNA damage</keyword>
<comment type="similarity">
    <text evidence="6">Belongs to the RuvA family.</text>
</comment>
<dbReference type="FunCoup" id="A0A140LCE8">
    <property type="interactions" value="341"/>
</dbReference>
<organism evidence="8 9">
    <name type="scientific">Fervidicola ferrireducens</name>
    <dbReference type="NCBI Taxonomy" id="520764"/>
    <lineage>
        <taxon>Bacteria</taxon>
        <taxon>Bacillati</taxon>
        <taxon>Bacillota</taxon>
        <taxon>Clostridia</taxon>
        <taxon>Thermosediminibacterales</taxon>
        <taxon>Thermosediminibacteraceae</taxon>
        <taxon>Fervidicola</taxon>
    </lineage>
</organism>
<dbReference type="SUPFAM" id="SSF50249">
    <property type="entry name" value="Nucleic acid-binding proteins"/>
    <property type="match status" value="1"/>
</dbReference>
<dbReference type="RefSeq" id="WP_066351934.1">
    <property type="nucleotide sequence ID" value="NZ_LOED01000004.1"/>
</dbReference>
<evidence type="ECO:0000256" key="1">
    <source>
        <dbReference type="ARBA" id="ARBA00022490"/>
    </source>
</evidence>
<dbReference type="InterPro" id="IPR011114">
    <property type="entry name" value="RuvA_C"/>
</dbReference>
<dbReference type="GO" id="GO:0005524">
    <property type="term" value="F:ATP binding"/>
    <property type="evidence" value="ECO:0007669"/>
    <property type="project" value="InterPro"/>
</dbReference>